<gene>
    <name evidence="2" type="ORF">IMCC3317_08900</name>
</gene>
<sequence length="201" mass="21472">MIRKGFLLLGAMSLVLFTSCKDDATKKVNSENVAQAAQRDAVAKNFAAMTFEKTEHDFGTINEGDQVETTFKFTNTGTAPLLISGIKGSCGCTVPNDWPKQPIAPGAEGQFTVKYNSTNKPNLKTNTVTVTANTETGSARVNIKAFATPSPELEAKRAKAKVERDARMKAQQEAQKAAGAKNGTEVKTGSTQAGHEGHNHQ</sequence>
<dbReference type="InterPro" id="IPR013783">
    <property type="entry name" value="Ig-like_fold"/>
</dbReference>
<dbReference type="InterPro" id="IPR011467">
    <property type="entry name" value="DUF1573"/>
</dbReference>
<dbReference type="RefSeq" id="WP_160128283.1">
    <property type="nucleotide sequence ID" value="NZ_CP019288.1"/>
</dbReference>
<evidence type="ECO:0008006" key="4">
    <source>
        <dbReference type="Google" id="ProtNLM"/>
    </source>
</evidence>
<dbReference type="Pfam" id="PF07610">
    <property type="entry name" value="DUF1573"/>
    <property type="match status" value="1"/>
</dbReference>
<feature type="compositionally biased region" description="Low complexity" evidence="1">
    <location>
        <begin position="171"/>
        <end position="181"/>
    </location>
</feature>
<reference evidence="2 3" key="1">
    <citation type="journal article" date="2013" name="Int. J. Syst. Evol. Microbiol.">
        <title>Kordia antarctica sp. nov., isolated from Antarctic seawater.</title>
        <authorList>
            <person name="Baek K."/>
            <person name="Choi A."/>
            <person name="Kang I."/>
            <person name="Lee K."/>
            <person name="Cho J.C."/>
        </authorList>
    </citation>
    <scope>NUCLEOTIDE SEQUENCE [LARGE SCALE GENOMIC DNA]</scope>
    <source>
        <strain evidence="2 3">IMCC3317</strain>
    </source>
</reference>
<protein>
    <recommendedName>
        <fullName evidence="4">DUF1573 domain-containing protein</fullName>
    </recommendedName>
</protein>
<dbReference type="EMBL" id="CP019288">
    <property type="protein sequence ID" value="QHI35544.1"/>
    <property type="molecule type" value="Genomic_DNA"/>
</dbReference>
<dbReference type="Proteomes" id="UP000464657">
    <property type="component" value="Chromosome"/>
</dbReference>
<dbReference type="KEGG" id="kan:IMCC3317_08900"/>
<dbReference type="PANTHER" id="PTHR37833">
    <property type="entry name" value="LIPOPROTEIN-RELATED"/>
    <property type="match status" value="1"/>
</dbReference>
<proteinExistence type="predicted"/>
<dbReference type="Gene3D" id="2.60.40.10">
    <property type="entry name" value="Immunoglobulins"/>
    <property type="match status" value="1"/>
</dbReference>
<feature type="compositionally biased region" description="Basic and acidic residues" evidence="1">
    <location>
        <begin position="153"/>
        <end position="170"/>
    </location>
</feature>
<evidence type="ECO:0000313" key="2">
    <source>
        <dbReference type="EMBL" id="QHI35544.1"/>
    </source>
</evidence>
<dbReference type="AlphaFoldDB" id="A0A7L4ZHY8"/>
<feature type="region of interest" description="Disordered" evidence="1">
    <location>
        <begin position="150"/>
        <end position="201"/>
    </location>
</feature>
<evidence type="ECO:0000313" key="3">
    <source>
        <dbReference type="Proteomes" id="UP000464657"/>
    </source>
</evidence>
<dbReference type="PANTHER" id="PTHR37833:SF1">
    <property type="entry name" value="SIGNAL PEPTIDE PROTEIN"/>
    <property type="match status" value="1"/>
</dbReference>
<evidence type="ECO:0000256" key="1">
    <source>
        <dbReference type="SAM" id="MobiDB-lite"/>
    </source>
</evidence>
<keyword evidence="3" id="KW-1185">Reference proteome</keyword>
<dbReference type="PROSITE" id="PS51257">
    <property type="entry name" value="PROKAR_LIPOPROTEIN"/>
    <property type="match status" value="1"/>
</dbReference>
<organism evidence="2 3">
    <name type="scientific">Kordia antarctica</name>
    <dbReference type="NCBI Taxonomy" id="1218801"/>
    <lineage>
        <taxon>Bacteria</taxon>
        <taxon>Pseudomonadati</taxon>
        <taxon>Bacteroidota</taxon>
        <taxon>Flavobacteriia</taxon>
        <taxon>Flavobacteriales</taxon>
        <taxon>Flavobacteriaceae</taxon>
        <taxon>Kordia</taxon>
    </lineage>
</organism>
<name>A0A7L4ZHY8_9FLAO</name>
<dbReference type="OrthoDB" id="826619at2"/>
<accession>A0A7L4ZHY8</accession>